<dbReference type="EMBL" id="FZOJ01000008">
    <property type="protein sequence ID" value="SNS36668.1"/>
    <property type="molecule type" value="Genomic_DNA"/>
</dbReference>
<reference evidence="1 2" key="1">
    <citation type="submission" date="2017-06" db="EMBL/GenBank/DDBJ databases">
        <authorList>
            <person name="Kim H.J."/>
            <person name="Triplett B.A."/>
        </authorList>
    </citation>
    <scope>NUCLEOTIDE SEQUENCE [LARGE SCALE GENOMIC DNA]</scope>
    <source>
        <strain evidence="1 2">SCA</strain>
    </source>
</reference>
<dbReference type="RefSeq" id="WP_176431316.1">
    <property type="nucleotide sequence ID" value="NZ_FZOJ01000008.1"/>
</dbReference>
<dbReference type="AlphaFoldDB" id="A0A239DXG8"/>
<evidence type="ECO:0000313" key="1">
    <source>
        <dbReference type="EMBL" id="SNS36668.1"/>
    </source>
</evidence>
<evidence type="ECO:0000313" key="2">
    <source>
        <dbReference type="Proteomes" id="UP000198304"/>
    </source>
</evidence>
<proteinExistence type="predicted"/>
<organism evidence="1 2">
    <name type="scientific">Anaerovirgula multivorans</name>
    <dbReference type="NCBI Taxonomy" id="312168"/>
    <lineage>
        <taxon>Bacteria</taxon>
        <taxon>Bacillati</taxon>
        <taxon>Bacillota</taxon>
        <taxon>Clostridia</taxon>
        <taxon>Peptostreptococcales</taxon>
        <taxon>Natronincolaceae</taxon>
        <taxon>Anaerovirgula</taxon>
    </lineage>
</organism>
<gene>
    <name evidence="1" type="ORF">SAMN05446037_1008170</name>
</gene>
<name>A0A239DXG8_9FIRM</name>
<protein>
    <submittedName>
        <fullName evidence="1">Uncharacterized protein</fullName>
    </submittedName>
</protein>
<sequence length="52" mass="6313">MQINKGYHNRLEINPMKLENLEEKKVIHQFENKSIHINLDKLEDKKKANELR</sequence>
<dbReference type="Proteomes" id="UP000198304">
    <property type="component" value="Unassembled WGS sequence"/>
</dbReference>
<accession>A0A239DXG8</accession>
<keyword evidence="2" id="KW-1185">Reference proteome</keyword>